<dbReference type="Proteomes" id="UP000019260">
    <property type="component" value="Chromosome"/>
</dbReference>
<dbReference type="InterPro" id="IPR054816">
    <property type="entry name" value="Lipoprotein_mollicutes-type_CS"/>
</dbReference>
<sequence length="82" mass="9132">MLNKSLINKEENTMKKLLAWLGALTITTSNASTILACNPGSTSKKTKEDPVVDPIIDKDHKIIKKLTKWTVDSPLLFNSTNY</sequence>
<dbReference type="AlphaFoldDB" id="W6APL6"/>
<evidence type="ECO:0008006" key="3">
    <source>
        <dbReference type="Google" id="ProtNLM"/>
    </source>
</evidence>
<dbReference type="EMBL" id="CP006720">
    <property type="protein sequence ID" value="AHI58665.1"/>
    <property type="molecule type" value="Genomic_DNA"/>
</dbReference>
<dbReference type="KEGG" id="smia:P344_06835"/>
<accession>W6APL6</accession>
<evidence type="ECO:0000313" key="1">
    <source>
        <dbReference type="EMBL" id="AHI58665.1"/>
    </source>
</evidence>
<evidence type="ECO:0000313" key="2">
    <source>
        <dbReference type="Proteomes" id="UP000019260"/>
    </source>
</evidence>
<organism evidence="1 2">
    <name type="scientific">Spiroplasma mirum ATCC 29335</name>
    <dbReference type="NCBI Taxonomy" id="838561"/>
    <lineage>
        <taxon>Bacteria</taxon>
        <taxon>Bacillati</taxon>
        <taxon>Mycoplasmatota</taxon>
        <taxon>Mollicutes</taxon>
        <taxon>Entomoplasmatales</taxon>
        <taxon>Spiroplasmataceae</taxon>
        <taxon>Spiroplasma</taxon>
    </lineage>
</organism>
<reference evidence="1 2" key="1">
    <citation type="submission" date="2013-09" db="EMBL/GenBank/DDBJ databases">
        <title>Complete genome sequence of Spiroplasma mirum suckling mouse cataract agent.</title>
        <authorList>
            <person name="Landry C.A."/>
            <person name="Bastian F.O."/>
            <person name="Thune R.L."/>
        </authorList>
    </citation>
    <scope>NUCLEOTIDE SEQUENCE [LARGE SCALE GENOMIC DNA]</scope>
    <source>
        <strain evidence="1 2">SMCA</strain>
    </source>
</reference>
<gene>
    <name evidence="1" type="ORF">P344_06835</name>
</gene>
<proteinExistence type="predicted"/>
<name>W6APL6_9MOLU</name>
<dbReference type="PATRIC" id="fig|838561.3.peg.1314"/>
<dbReference type="NCBIfam" id="NF038029">
    <property type="entry name" value="LP_plasma"/>
    <property type="match status" value="1"/>
</dbReference>
<dbReference type="STRING" id="838561.P344_06835"/>
<keyword evidence="2" id="KW-1185">Reference proteome</keyword>
<dbReference type="HOGENOM" id="CLU_2556593_0_0_14"/>
<protein>
    <recommendedName>
        <fullName evidence="3">Lipoprotein</fullName>
    </recommendedName>
</protein>